<feature type="compositionally biased region" description="Basic residues" evidence="1">
    <location>
        <begin position="78"/>
        <end position="89"/>
    </location>
</feature>
<dbReference type="PANTHER" id="PTHR10334">
    <property type="entry name" value="CYSTEINE-RICH SECRETORY PROTEIN-RELATED"/>
    <property type="match status" value="1"/>
</dbReference>
<reference evidence="4 5" key="1">
    <citation type="journal article" date="2018" name="Mol. Biol. Evol.">
        <title>Broad Genomic Sampling Reveals a Smut Pathogenic Ancestry of the Fungal Clade Ustilaginomycotina.</title>
        <authorList>
            <person name="Kijpornyongpan T."/>
            <person name="Mondo S.J."/>
            <person name="Barry K."/>
            <person name="Sandor L."/>
            <person name="Lee J."/>
            <person name="Lipzen A."/>
            <person name="Pangilinan J."/>
            <person name="LaButti K."/>
            <person name="Hainaut M."/>
            <person name="Henrissat B."/>
            <person name="Grigoriev I.V."/>
            <person name="Spatafora J.W."/>
            <person name="Aime M.C."/>
        </authorList>
    </citation>
    <scope>NUCLEOTIDE SEQUENCE [LARGE SCALE GENOMIC DNA]</scope>
    <source>
        <strain evidence="4 5">MCA 3645</strain>
    </source>
</reference>
<dbReference type="Gene3D" id="3.40.33.10">
    <property type="entry name" value="CAP"/>
    <property type="match status" value="1"/>
</dbReference>
<dbReference type="FunFam" id="3.40.33.10:FF:000010">
    <property type="entry name" value="Predicted protein"/>
    <property type="match status" value="1"/>
</dbReference>
<dbReference type="EMBL" id="KZ819188">
    <property type="protein sequence ID" value="PWZ03211.1"/>
    <property type="molecule type" value="Genomic_DNA"/>
</dbReference>
<dbReference type="InterPro" id="IPR014044">
    <property type="entry name" value="CAP_dom"/>
</dbReference>
<dbReference type="InterPro" id="IPR035940">
    <property type="entry name" value="CAP_sf"/>
</dbReference>
<dbReference type="Proteomes" id="UP000246740">
    <property type="component" value="Unassembled WGS sequence"/>
</dbReference>
<feature type="region of interest" description="Disordered" evidence="1">
    <location>
        <begin position="34"/>
        <end position="255"/>
    </location>
</feature>
<dbReference type="GO" id="GO:0005576">
    <property type="term" value="C:extracellular region"/>
    <property type="evidence" value="ECO:0007669"/>
    <property type="project" value="InterPro"/>
</dbReference>
<dbReference type="InterPro" id="IPR001283">
    <property type="entry name" value="CRISP-related"/>
</dbReference>
<sequence>MKLPITSSLVLSALLFSAPLLSFAHAIDRDAGGVVEARDSSSLDSRSSDGERHRKHHSSKKDTASAHYRKVKAEVARRKTTSSTRKKRSTTSSKKTSTTTSSKKTSTTTSPKTTSTTTSSKKTSTTTSPKTTSTTTSSKSTSTATSPKTTSTTTSSKSSSTTTSSKSSSTTTSSKSSSTTTSSKSTSSTTSSTKKSTTSTSTSTKSSTTTTTTSSKMTTTTSAARGTTTTTTSASKTTTSSSSGSSPTPNAGFESDILRYHNDDRARHEVPALKWDTKLVAAAAKWAAGCKWQHTPNNQYGENLAAGTASDFGAGDATSMWYDEISEYDYENPGFSSATGHFTQMVWKSTERLGCALQVCPAGSIFSGSNSQARYIVCEYDPPGNYVGEFAENVLPPQV</sequence>
<gene>
    <name evidence="4" type="ORF">BCV70DRAFT_13244</name>
</gene>
<feature type="chain" id="PRO_5016298301" evidence="2">
    <location>
        <begin position="27"/>
        <end position="399"/>
    </location>
</feature>
<dbReference type="SMART" id="SM00198">
    <property type="entry name" value="SCP"/>
    <property type="match status" value="1"/>
</dbReference>
<dbReference type="AlphaFoldDB" id="A0A317Y0Y0"/>
<feature type="compositionally biased region" description="Low complexity" evidence="1">
    <location>
        <begin position="90"/>
        <end position="248"/>
    </location>
</feature>
<keyword evidence="5" id="KW-1185">Reference proteome</keyword>
<protein>
    <submittedName>
        <fullName evidence="4">PR-1-like protein</fullName>
    </submittedName>
</protein>
<evidence type="ECO:0000313" key="5">
    <source>
        <dbReference type="Proteomes" id="UP000246740"/>
    </source>
</evidence>
<feature type="signal peptide" evidence="2">
    <location>
        <begin position="1"/>
        <end position="26"/>
    </location>
</feature>
<feature type="compositionally biased region" description="Basic and acidic residues" evidence="1">
    <location>
        <begin position="34"/>
        <end position="52"/>
    </location>
</feature>
<organism evidence="4 5">
    <name type="scientific">Testicularia cyperi</name>
    <dbReference type="NCBI Taxonomy" id="1882483"/>
    <lineage>
        <taxon>Eukaryota</taxon>
        <taxon>Fungi</taxon>
        <taxon>Dikarya</taxon>
        <taxon>Basidiomycota</taxon>
        <taxon>Ustilaginomycotina</taxon>
        <taxon>Ustilaginomycetes</taxon>
        <taxon>Ustilaginales</taxon>
        <taxon>Anthracoideaceae</taxon>
        <taxon>Testicularia</taxon>
    </lineage>
</organism>
<dbReference type="PROSITE" id="PS01009">
    <property type="entry name" value="CRISP_1"/>
    <property type="match status" value="1"/>
</dbReference>
<feature type="domain" description="SCP" evidence="3">
    <location>
        <begin position="252"/>
        <end position="388"/>
    </location>
</feature>
<dbReference type="InParanoid" id="A0A317Y0Y0"/>
<proteinExistence type="predicted"/>
<dbReference type="PRINTS" id="PR00837">
    <property type="entry name" value="V5TPXLIKE"/>
</dbReference>
<name>A0A317Y0Y0_9BASI</name>
<evidence type="ECO:0000259" key="3">
    <source>
        <dbReference type="SMART" id="SM00198"/>
    </source>
</evidence>
<keyword evidence="2" id="KW-0732">Signal</keyword>
<evidence type="ECO:0000256" key="1">
    <source>
        <dbReference type="SAM" id="MobiDB-lite"/>
    </source>
</evidence>
<dbReference type="Pfam" id="PF00188">
    <property type="entry name" value="CAP"/>
    <property type="match status" value="1"/>
</dbReference>
<dbReference type="STRING" id="1882483.A0A317Y0Y0"/>
<dbReference type="InterPro" id="IPR018244">
    <property type="entry name" value="Allrgn_V5/Tpx1_CS"/>
</dbReference>
<dbReference type="SUPFAM" id="SSF55797">
    <property type="entry name" value="PR-1-like"/>
    <property type="match status" value="1"/>
</dbReference>
<evidence type="ECO:0000313" key="4">
    <source>
        <dbReference type="EMBL" id="PWZ03211.1"/>
    </source>
</evidence>
<accession>A0A317Y0Y0</accession>
<dbReference type="OrthoDB" id="337038at2759"/>
<evidence type="ECO:0000256" key="2">
    <source>
        <dbReference type="SAM" id="SignalP"/>
    </source>
</evidence>